<proteinExistence type="predicted"/>
<evidence type="ECO:0000313" key="4">
    <source>
        <dbReference type="EMBL" id="KAK2088921.1"/>
    </source>
</evidence>
<gene>
    <name evidence="4" type="ORF">P7K49_034828</name>
</gene>
<feature type="region of interest" description="Disordered" evidence="2">
    <location>
        <begin position="123"/>
        <end position="145"/>
    </location>
</feature>
<dbReference type="PANTHER" id="PTHR13523:SF4">
    <property type="entry name" value="COILED-COIL-HELIX-COILED-COIL-HELIX DOMAIN-CONTAINING PROTEIN 10, MITOCHONDRIAL"/>
    <property type="match status" value="1"/>
</dbReference>
<feature type="domain" description="CHCH" evidence="3">
    <location>
        <begin position="154"/>
        <end position="186"/>
    </location>
</feature>
<evidence type="ECO:0000256" key="2">
    <source>
        <dbReference type="SAM" id="MobiDB-lite"/>
    </source>
</evidence>
<evidence type="ECO:0000313" key="5">
    <source>
        <dbReference type="Proteomes" id="UP001266305"/>
    </source>
</evidence>
<dbReference type="EMBL" id="JASSZA010000019">
    <property type="protein sequence ID" value="KAK2088921.1"/>
    <property type="molecule type" value="Genomic_DNA"/>
</dbReference>
<dbReference type="PROSITE" id="PS51808">
    <property type="entry name" value="CHCH"/>
    <property type="match status" value="1"/>
</dbReference>
<comment type="caution">
    <text evidence="4">The sequence shown here is derived from an EMBL/GenBank/DDBJ whole genome shotgun (WGS) entry which is preliminary data.</text>
</comment>
<dbReference type="InterPro" id="IPR010625">
    <property type="entry name" value="CHCH"/>
</dbReference>
<accession>A0ABQ9TVU0</accession>
<reference evidence="4 5" key="1">
    <citation type="submission" date="2023-05" db="EMBL/GenBank/DDBJ databases">
        <title>B98-5 Cell Line De Novo Hybrid Assembly: An Optical Mapping Approach.</title>
        <authorList>
            <person name="Kananen K."/>
            <person name="Auerbach J.A."/>
            <person name="Kautto E."/>
            <person name="Blachly J.S."/>
        </authorList>
    </citation>
    <scope>NUCLEOTIDE SEQUENCE [LARGE SCALE GENOMIC DNA]</scope>
    <source>
        <strain evidence="4">B95-8</strain>
        <tissue evidence="4">Cell line</tissue>
    </source>
</reference>
<dbReference type="PANTHER" id="PTHR13523">
    <property type="entry name" value="COILED-COIL-HELIX-COILED-COIL-HELIX DOMAIN CONTAINING 2/NUR77"/>
    <property type="match status" value="1"/>
</dbReference>
<keyword evidence="5" id="KW-1185">Reference proteome</keyword>
<keyword evidence="1" id="KW-1015">Disulfide bond</keyword>
<name>A0ABQ9TVU0_SAGOE</name>
<feature type="compositionally biased region" description="Low complexity" evidence="2">
    <location>
        <begin position="75"/>
        <end position="86"/>
    </location>
</feature>
<dbReference type="Proteomes" id="UP001266305">
    <property type="component" value="Unassembled WGS sequence"/>
</dbReference>
<dbReference type="InterPro" id="IPR055304">
    <property type="entry name" value="CHCHD2/10-like"/>
</dbReference>
<dbReference type="Pfam" id="PF06747">
    <property type="entry name" value="CHCH"/>
    <property type="match status" value="1"/>
</dbReference>
<evidence type="ECO:0000256" key="1">
    <source>
        <dbReference type="ARBA" id="ARBA00023157"/>
    </source>
</evidence>
<feature type="compositionally biased region" description="Low complexity" evidence="2">
    <location>
        <begin position="132"/>
        <end position="145"/>
    </location>
</feature>
<evidence type="ECO:0000259" key="3">
    <source>
        <dbReference type="Pfam" id="PF06747"/>
    </source>
</evidence>
<sequence>MAGVLAKAPASRGPHVVVLMAGVLAKAPASRGPRVVVLMAGVLAKAPASRGPRVIARVPPPPPCLGEAAVRPPRRALCPPARAPTALGSSPGSRPFGSAGPHGSDGIHASGVAVGLAVGHVMGSASGGSSEPAQPAAQQAPTHAASQPLQMGPCAYEIRQFLACSTTQSDLSLCEGFSEALKQCKYKQGLSFLP</sequence>
<organism evidence="4 5">
    <name type="scientific">Saguinus oedipus</name>
    <name type="common">Cotton-top tamarin</name>
    <name type="synonym">Oedipomidas oedipus</name>
    <dbReference type="NCBI Taxonomy" id="9490"/>
    <lineage>
        <taxon>Eukaryota</taxon>
        <taxon>Metazoa</taxon>
        <taxon>Chordata</taxon>
        <taxon>Craniata</taxon>
        <taxon>Vertebrata</taxon>
        <taxon>Euteleostomi</taxon>
        <taxon>Mammalia</taxon>
        <taxon>Eutheria</taxon>
        <taxon>Euarchontoglires</taxon>
        <taxon>Primates</taxon>
        <taxon>Haplorrhini</taxon>
        <taxon>Platyrrhini</taxon>
        <taxon>Cebidae</taxon>
        <taxon>Callitrichinae</taxon>
        <taxon>Saguinus</taxon>
    </lineage>
</organism>
<protein>
    <recommendedName>
        <fullName evidence="3">CHCH domain-containing protein</fullName>
    </recommendedName>
</protein>
<feature type="region of interest" description="Disordered" evidence="2">
    <location>
        <begin position="75"/>
        <end position="104"/>
    </location>
</feature>